<dbReference type="InterPro" id="IPR023198">
    <property type="entry name" value="PGP-like_dom2"/>
</dbReference>
<dbReference type="InterPro" id="IPR023214">
    <property type="entry name" value="HAD_sf"/>
</dbReference>
<dbReference type="Gene3D" id="3.40.50.1000">
    <property type="entry name" value="HAD superfamily/HAD-like"/>
    <property type="match status" value="1"/>
</dbReference>
<dbReference type="Pfam" id="PF13419">
    <property type="entry name" value="HAD_2"/>
    <property type="match status" value="1"/>
</dbReference>
<dbReference type="EMBL" id="JQJD01000057">
    <property type="protein sequence ID" value="KGN78795.1"/>
    <property type="molecule type" value="Genomic_DNA"/>
</dbReference>
<protein>
    <recommendedName>
        <fullName evidence="3">Haloacid dehalogenase superfamily, subfamily IA, variant 3 with third motif having DD or ED</fullName>
    </recommendedName>
</protein>
<evidence type="ECO:0000313" key="1">
    <source>
        <dbReference type="EMBL" id="KGN78795.1"/>
    </source>
</evidence>
<comment type="caution">
    <text evidence="1">The sequence shown here is derived from an EMBL/GenBank/DDBJ whole genome shotgun (WGS) entry which is preliminary data.</text>
</comment>
<proteinExistence type="predicted"/>
<sequence length="237" mass="26538">MMTTMSDISVRPKRKPSLVLFDMDGVLFDTMPYHADSWYTTAKAYGLEATRDEFYLYEGQKGSDTIRHLYKRQFGREASEAFVSEVYNHKTTLFREQTEITLIPGIEPLIRHFKNEGIKIGVVTGSSKSNALSRIGAYLANDIDLNNVITADDCILGKPDAEPYKRGMALFDAIPEETLVIENAPYGVEAASKSEAFVVAVMTGPIPEKILYDNGADVVLPDMASVMNWWVTNYDNK</sequence>
<dbReference type="eggNOG" id="COG0637">
    <property type="taxonomic scope" value="Bacteria"/>
</dbReference>
<accession>A0A0A2EMU7</accession>
<organism evidence="1 2">
    <name type="scientific">Porphyromonas cangingivalis</name>
    <dbReference type="NCBI Taxonomy" id="36874"/>
    <lineage>
        <taxon>Bacteria</taxon>
        <taxon>Pseudomonadati</taxon>
        <taxon>Bacteroidota</taxon>
        <taxon>Bacteroidia</taxon>
        <taxon>Bacteroidales</taxon>
        <taxon>Porphyromonadaceae</taxon>
        <taxon>Porphyromonas</taxon>
    </lineage>
</organism>
<dbReference type="AlphaFoldDB" id="A0A0A2EMU7"/>
<reference evidence="1 2" key="1">
    <citation type="submission" date="2014-08" db="EMBL/GenBank/DDBJ databases">
        <title>Porphyromonas cangingivalis strain:COT-109_OH1386 Genome sequencing.</title>
        <authorList>
            <person name="Wallis C."/>
            <person name="Deusch O."/>
            <person name="O'Flynn C."/>
            <person name="Davis I."/>
            <person name="Jospin G."/>
            <person name="Darling A.E."/>
            <person name="Coil D.A."/>
            <person name="Alexiev A."/>
            <person name="Horsfall A."/>
            <person name="Kirkwood N."/>
            <person name="Harris S."/>
            <person name="Eisen J.A."/>
        </authorList>
    </citation>
    <scope>NUCLEOTIDE SEQUENCE [LARGE SCALE GENOMIC DNA]</scope>
    <source>
        <strain evidence="2">COT-109 OH1386</strain>
    </source>
</reference>
<dbReference type="InterPro" id="IPR036412">
    <property type="entry name" value="HAD-like_sf"/>
</dbReference>
<keyword evidence="2" id="KW-1185">Reference proteome</keyword>
<dbReference type="STRING" id="36874.HQ34_02820"/>
<evidence type="ECO:0000313" key="2">
    <source>
        <dbReference type="Proteomes" id="UP000030125"/>
    </source>
</evidence>
<dbReference type="SUPFAM" id="SSF56784">
    <property type="entry name" value="HAD-like"/>
    <property type="match status" value="1"/>
</dbReference>
<dbReference type="SFLD" id="SFLDS00003">
    <property type="entry name" value="Haloacid_Dehalogenase"/>
    <property type="match status" value="1"/>
</dbReference>
<dbReference type="SFLD" id="SFLDG01129">
    <property type="entry name" value="C1.5:_HAD__Beta-PGM__Phosphata"/>
    <property type="match status" value="1"/>
</dbReference>
<evidence type="ECO:0008006" key="3">
    <source>
        <dbReference type="Google" id="ProtNLM"/>
    </source>
</evidence>
<dbReference type="PANTHER" id="PTHR43481:SF4">
    <property type="entry name" value="GLYCEROL-1-PHOSPHATE PHOSPHOHYDROLASE 1-RELATED"/>
    <property type="match status" value="1"/>
</dbReference>
<dbReference type="GO" id="GO:0050308">
    <property type="term" value="F:sugar-phosphatase activity"/>
    <property type="evidence" value="ECO:0007669"/>
    <property type="project" value="TreeGrafter"/>
</dbReference>
<gene>
    <name evidence="1" type="ORF">HQ35_09120</name>
</gene>
<dbReference type="Gene3D" id="1.10.150.240">
    <property type="entry name" value="Putative phosphatase, domain 2"/>
    <property type="match status" value="1"/>
</dbReference>
<dbReference type="PANTHER" id="PTHR43481">
    <property type="entry name" value="FRUCTOSE-1-PHOSPHATE PHOSPHATASE"/>
    <property type="match status" value="1"/>
</dbReference>
<dbReference type="InterPro" id="IPR041492">
    <property type="entry name" value="HAD_2"/>
</dbReference>
<dbReference type="Proteomes" id="UP000030125">
    <property type="component" value="Unassembled WGS sequence"/>
</dbReference>
<name>A0A0A2EMU7_PORCN</name>
<dbReference type="InterPro" id="IPR051806">
    <property type="entry name" value="HAD-like_SPP"/>
</dbReference>